<feature type="transmembrane region" description="Helical" evidence="6">
    <location>
        <begin position="175"/>
        <end position="193"/>
    </location>
</feature>
<evidence type="ECO:0000256" key="1">
    <source>
        <dbReference type="ARBA" id="ARBA00004651"/>
    </source>
</evidence>
<name>A0A3R6FN30_9FIRM</name>
<organism evidence="7 8">
    <name type="scientific">Roseburia inulinivorans</name>
    <dbReference type="NCBI Taxonomy" id="360807"/>
    <lineage>
        <taxon>Bacteria</taxon>
        <taxon>Bacillati</taxon>
        <taxon>Bacillota</taxon>
        <taxon>Clostridia</taxon>
        <taxon>Lachnospirales</taxon>
        <taxon>Lachnospiraceae</taxon>
        <taxon>Roseburia</taxon>
    </lineage>
</organism>
<gene>
    <name evidence="7" type="ORF">DW654_06680</name>
</gene>
<evidence type="ECO:0000256" key="5">
    <source>
        <dbReference type="ARBA" id="ARBA00023136"/>
    </source>
</evidence>
<evidence type="ECO:0000313" key="8">
    <source>
        <dbReference type="Proteomes" id="UP000283701"/>
    </source>
</evidence>
<evidence type="ECO:0000313" key="7">
    <source>
        <dbReference type="EMBL" id="RHF85092.1"/>
    </source>
</evidence>
<evidence type="ECO:0000256" key="6">
    <source>
        <dbReference type="SAM" id="Phobius"/>
    </source>
</evidence>
<dbReference type="PANTHER" id="PTHR42770">
    <property type="entry name" value="AMINO ACID TRANSPORTER-RELATED"/>
    <property type="match status" value="1"/>
</dbReference>
<keyword evidence="4 6" id="KW-1133">Transmembrane helix</keyword>
<dbReference type="Proteomes" id="UP000283701">
    <property type="component" value="Unassembled WGS sequence"/>
</dbReference>
<evidence type="ECO:0000256" key="2">
    <source>
        <dbReference type="ARBA" id="ARBA00022475"/>
    </source>
</evidence>
<dbReference type="GO" id="GO:0005886">
    <property type="term" value="C:plasma membrane"/>
    <property type="evidence" value="ECO:0007669"/>
    <property type="project" value="UniProtKB-SubCell"/>
</dbReference>
<dbReference type="AlphaFoldDB" id="A0A3R6FN30"/>
<dbReference type="Pfam" id="PF13520">
    <property type="entry name" value="AA_permease_2"/>
    <property type="match status" value="1"/>
</dbReference>
<dbReference type="Gene3D" id="1.20.1740.10">
    <property type="entry name" value="Amino acid/polyamine transporter I"/>
    <property type="match status" value="1"/>
</dbReference>
<dbReference type="InterPro" id="IPR050367">
    <property type="entry name" value="APC_superfamily"/>
</dbReference>
<dbReference type="InterPro" id="IPR002293">
    <property type="entry name" value="AA/rel_permease1"/>
</dbReference>
<feature type="transmembrane region" description="Helical" evidence="6">
    <location>
        <begin position="106"/>
        <end position="129"/>
    </location>
</feature>
<protein>
    <submittedName>
        <fullName evidence="7">APC family permease</fullName>
    </submittedName>
</protein>
<reference evidence="7 8" key="1">
    <citation type="submission" date="2018-08" db="EMBL/GenBank/DDBJ databases">
        <title>A genome reference for cultivated species of the human gut microbiota.</title>
        <authorList>
            <person name="Zou Y."/>
            <person name="Xue W."/>
            <person name="Luo G."/>
        </authorList>
    </citation>
    <scope>NUCLEOTIDE SEQUENCE [LARGE SCALE GENOMIC DNA]</scope>
    <source>
        <strain evidence="7 8">AM23-23AC</strain>
    </source>
</reference>
<comment type="caution">
    <text evidence="7">The sequence shown here is derived from an EMBL/GenBank/DDBJ whole genome shotgun (WGS) entry which is preliminary data.</text>
</comment>
<accession>A0A3R6FN30</accession>
<evidence type="ECO:0000256" key="4">
    <source>
        <dbReference type="ARBA" id="ARBA00022989"/>
    </source>
</evidence>
<comment type="subcellular location">
    <subcellularLocation>
        <location evidence="1">Cell membrane</location>
        <topology evidence="1">Multi-pass membrane protein</topology>
    </subcellularLocation>
</comment>
<dbReference type="PANTHER" id="PTHR42770:SF7">
    <property type="entry name" value="MEMBRANE PROTEIN"/>
    <property type="match status" value="1"/>
</dbReference>
<dbReference type="EMBL" id="QRHP01000005">
    <property type="protein sequence ID" value="RHF85092.1"/>
    <property type="molecule type" value="Genomic_DNA"/>
</dbReference>
<keyword evidence="5 6" id="KW-0472">Membrane</keyword>
<evidence type="ECO:0000256" key="3">
    <source>
        <dbReference type="ARBA" id="ARBA00022692"/>
    </source>
</evidence>
<dbReference type="GO" id="GO:0022857">
    <property type="term" value="F:transmembrane transporter activity"/>
    <property type="evidence" value="ECO:0007669"/>
    <property type="project" value="InterPro"/>
</dbReference>
<keyword evidence="3 6" id="KW-0812">Transmembrane</keyword>
<sequence>MNGQWHLVQKYPNAGGGFTFTKMCFDRNTAYVCGWFLVVAYLTNVPMNSTAIGLIVDGLDGSAGILKWGLHYQVAGYEVWLGEMLLAMGILILFGILNILGVKKAGIVQTILAALLGISVVILTIAALVSSKTSLANMAPWWGFHKSDAIAPWAYVGFDTIPQAAEEFKFSYKKVSGIMIVVIIFGCFVYTANNTITAATMEN</sequence>
<feature type="transmembrane region" description="Helical" evidence="6">
    <location>
        <begin position="79"/>
        <end position="100"/>
    </location>
</feature>
<keyword evidence="2" id="KW-1003">Cell membrane</keyword>
<proteinExistence type="predicted"/>